<dbReference type="InParanoid" id="A0A1X7T1H6"/>
<dbReference type="OrthoDB" id="5979699at2759"/>
<organism evidence="1">
    <name type="scientific">Amphimedon queenslandica</name>
    <name type="common">Sponge</name>
    <dbReference type="NCBI Taxonomy" id="400682"/>
    <lineage>
        <taxon>Eukaryota</taxon>
        <taxon>Metazoa</taxon>
        <taxon>Porifera</taxon>
        <taxon>Demospongiae</taxon>
        <taxon>Heteroscleromorpha</taxon>
        <taxon>Haplosclerida</taxon>
        <taxon>Niphatidae</taxon>
        <taxon>Amphimedon</taxon>
    </lineage>
</organism>
<sequence>MLYGAVSKVALDVLDELSETECSRKLSSVFDDSVLSVTSVKKAKGLQVLSEKVKNMRTELVDLNGNVLRINQNDGGSVPVMEPPLKMRKTTQPTVYDEIEQIIDNDDTDTVSVNIRYHSGSKSIDITSPFSKLNVKRLARRSLNSLACSVASEPRTSNVVLQQVSHCNTHEMKAICSSKHNSILRDCNEGVTQFNWDTVFVELA</sequence>
<dbReference type="EnsemblMetazoa" id="Aqu2.1.08282_001">
    <property type="protein sequence ID" value="Aqu2.1.08282_001"/>
    <property type="gene ID" value="Aqu2.1.08282"/>
</dbReference>
<accession>A0A1X7T1H6</accession>
<dbReference type="AlphaFoldDB" id="A0A1X7T1H6"/>
<reference evidence="1" key="1">
    <citation type="submission" date="2017-05" db="UniProtKB">
        <authorList>
            <consortium name="EnsemblMetazoa"/>
        </authorList>
    </citation>
    <scope>IDENTIFICATION</scope>
</reference>
<protein>
    <submittedName>
        <fullName evidence="1">Uncharacterized protein</fullName>
    </submittedName>
</protein>
<name>A0A1X7T1H6_AMPQE</name>
<proteinExistence type="predicted"/>
<evidence type="ECO:0000313" key="1">
    <source>
        <dbReference type="EnsemblMetazoa" id="Aqu2.1.08282_001"/>
    </source>
</evidence>